<feature type="domain" description="Bacterial virulence" evidence="2">
    <location>
        <begin position="55"/>
        <end position="241"/>
    </location>
</feature>
<reference evidence="3 4" key="1">
    <citation type="journal article" date="2016" name="Front. Microbiol.">
        <title>Genomic Resource of Rice Seed Associated Bacteria.</title>
        <authorList>
            <person name="Midha S."/>
            <person name="Bansal K."/>
            <person name="Sharma S."/>
            <person name="Kumar N."/>
            <person name="Patil P.P."/>
            <person name="Chaudhry V."/>
            <person name="Patil P.B."/>
        </authorList>
    </citation>
    <scope>NUCLEOTIDE SEQUENCE [LARGE SCALE GENOMIC DNA]</scope>
    <source>
        <strain evidence="3 4">NS319</strain>
    </source>
</reference>
<evidence type="ECO:0000259" key="2">
    <source>
        <dbReference type="Pfam" id="PF06057"/>
    </source>
</evidence>
<evidence type="ECO:0000256" key="1">
    <source>
        <dbReference type="SAM" id="Phobius"/>
    </source>
</evidence>
<dbReference type="EMBL" id="LDTD01000032">
    <property type="protein sequence ID" value="KTT72067.1"/>
    <property type="molecule type" value="Genomic_DNA"/>
</dbReference>
<dbReference type="SUPFAM" id="SSF53474">
    <property type="entry name" value="alpha/beta-Hydrolases"/>
    <property type="match status" value="1"/>
</dbReference>
<dbReference type="AlphaFoldDB" id="A0A147I2I3"/>
<dbReference type="RefSeq" id="WP_058732751.1">
    <property type="nucleotide sequence ID" value="NZ_LDTD01000032.1"/>
</dbReference>
<organism evidence="3 4">
    <name type="scientific">Sphingomonas sanguinis</name>
    <dbReference type="NCBI Taxonomy" id="33051"/>
    <lineage>
        <taxon>Bacteria</taxon>
        <taxon>Pseudomonadati</taxon>
        <taxon>Pseudomonadota</taxon>
        <taxon>Alphaproteobacteria</taxon>
        <taxon>Sphingomonadales</taxon>
        <taxon>Sphingomonadaceae</taxon>
        <taxon>Sphingomonas</taxon>
    </lineage>
</organism>
<evidence type="ECO:0000313" key="4">
    <source>
        <dbReference type="Proteomes" id="UP000072867"/>
    </source>
</evidence>
<sequence>MSDLLARHRRNGRNIVAAILLLVITGLAILLYSGSYFDRDPFARFPAQGPAQPILVLSLSGDMGLRYGMGGVIARSLSAAGIPVSGVNSPVLFRYPRTRGEVDALIADLVRRAAQEAGSRRLVLLGQSYGADMLQTGLARLPADLRARVAAIILVVPGKTAFFRSDPSGLAYRGKPDSWGITTARTIDWAPLTCIYGIKETDSLCPLLKQPNAKVIALPGGHYMNHDDAALTAHVLAAVRRAR</sequence>
<protein>
    <recommendedName>
        <fullName evidence="2">Bacterial virulence domain-containing protein</fullName>
    </recommendedName>
</protein>
<dbReference type="STRING" id="33051.SB4_13935"/>
<evidence type="ECO:0000313" key="3">
    <source>
        <dbReference type="EMBL" id="KTT72067.1"/>
    </source>
</evidence>
<dbReference type="Pfam" id="PF06057">
    <property type="entry name" value="VirJ"/>
    <property type="match status" value="1"/>
</dbReference>
<dbReference type="InterPro" id="IPR010333">
    <property type="entry name" value="VirJ"/>
</dbReference>
<proteinExistence type="predicted"/>
<keyword evidence="1" id="KW-1133">Transmembrane helix</keyword>
<keyword evidence="1" id="KW-0472">Membrane</keyword>
<dbReference type="Proteomes" id="UP000072867">
    <property type="component" value="Unassembled WGS sequence"/>
</dbReference>
<feature type="transmembrane region" description="Helical" evidence="1">
    <location>
        <begin position="12"/>
        <end position="32"/>
    </location>
</feature>
<accession>A0A147I2I3</accession>
<comment type="caution">
    <text evidence="3">The sequence shown here is derived from an EMBL/GenBank/DDBJ whole genome shotgun (WGS) entry which is preliminary data.</text>
</comment>
<gene>
    <name evidence="3" type="ORF">NS319_05425</name>
</gene>
<name>A0A147I2I3_9SPHN</name>
<keyword evidence="1" id="KW-0812">Transmembrane</keyword>
<dbReference type="InterPro" id="IPR029058">
    <property type="entry name" value="AB_hydrolase_fold"/>
</dbReference>
<dbReference type="Gene3D" id="3.40.50.1820">
    <property type="entry name" value="alpha/beta hydrolase"/>
    <property type="match status" value="1"/>
</dbReference>
<dbReference type="ESTHER" id="9sphn-a0a147i2i3">
    <property type="family name" value="VirJ"/>
</dbReference>
<dbReference type="PATRIC" id="fig|33051.3.peg.2076"/>